<dbReference type="PROSITE" id="PS00018">
    <property type="entry name" value="EF_HAND_1"/>
    <property type="match status" value="4"/>
</dbReference>
<dbReference type="InterPro" id="IPR018247">
    <property type="entry name" value="EF_Hand_1_Ca_BS"/>
</dbReference>
<evidence type="ECO:0000313" key="3">
    <source>
        <dbReference type="Proteomes" id="UP000010467"/>
    </source>
</evidence>
<sequence length="163" mass="17851">MKQSHSHRMTVGAILALGVLTLGLGAAQNRVEPQSIIVVGTSWIETADLSGNGVITYNEFRRVAFNWFIDGDTDANDVINAAEYERVQKAEGTQQRDVVARRTALFRAADRDRDGQIGYYELARLASARFAALDRDKDGNLGPNELSSVRGSFDVAINPNPAR</sequence>
<feature type="domain" description="EF-hand" evidence="1">
    <location>
        <begin position="97"/>
        <end position="132"/>
    </location>
</feature>
<dbReference type="InterPro" id="IPR011992">
    <property type="entry name" value="EF-hand-dom_pair"/>
</dbReference>
<gene>
    <name evidence="2" type="ordered locus">Deipe_3549</name>
</gene>
<dbReference type="GO" id="GO:0005509">
    <property type="term" value="F:calcium ion binding"/>
    <property type="evidence" value="ECO:0007669"/>
    <property type="project" value="InterPro"/>
</dbReference>
<protein>
    <recommendedName>
        <fullName evidence="1">EF-hand domain-containing protein</fullName>
    </recommendedName>
</protein>
<name>L0A6A2_DEIPD</name>
<dbReference type="HOGENOM" id="CLU_1624420_0_0_0"/>
<dbReference type="RefSeq" id="WP_015237275.1">
    <property type="nucleotide sequence ID" value="NC_019793.1"/>
</dbReference>
<evidence type="ECO:0000313" key="2">
    <source>
        <dbReference type="EMBL" id="AFZ68979.1"/>
    </source>
</evidence>
<dbReference type="Gene3D" id="1.10.238.10">
    <property type="entry name" value="EF-hand"/>
    <property type="match status" value="1"/>
</dbReference>
<dbReference type="EMBL" id="CP003382">
    <property type="protein sequence ID" value="AFZ68979.1"/>
    <property type="molecule type" value="Genomic_DNA"/>
</dbReference>
<reference evidence="3" key="1">
    <citation type="submission" date="2012-03" db="EMBL/GenBank/DDBJ databases">
        <title>Complete sequence of chromosome of Deinococcus peraridilitoris DSM 19664.</title>
        <authorList>
            <person name="Lucas S."/>
            <person name="Copeland A."/>
            <person name="Lapidus A."/>
            <person name="Glavina del Rio T."/>
            <person name="Dalin E."/>
            <person name="Tice H."/>
            <person name="Bruce D."/>
            <person name="Goodwin L."/>
            <person name="Pitluck S."/>
            <person name="Peters L."/>
            <person name="Mikhailova N."/>
            <person name="Lu M."/>
            <person name="Kyrpides N."/>
            <person name="Mavromatis K."/>
            <person name="Ivanova N."/>
            <person name="Brettin T."/>
            <person name="Detter J.C."/>
            <person name="Han C."/>
            <person name="Larimer F."/>
            <person name="Land M."/>
            <person name="Hauser L."/>
            <person name="Markowitz V."/>
            <person name="Cheng J.-F."/>
            <person name="Hugenholtz P."/>
            <person name="Woyke T."/>
            <person name="Wu D."/>
            <person name="Pukall R."/>
            <person name="Steenblock K."/>
            <person name="Brambilla E."/>
            <person name="Klenk H.-P."/>
            <person name="Eisen J.A."/>
        </authorList>
    </citation>
    <scope>NUCLEOTIDE SEQUENCE [LARGE SCALE GENOMIC DNA]</scope>
    <source>
        <strain evidence="3">DSM 19664 / LMG 22246 / CIP 109416 / KR-200</strain>
    </source>
</reference>
<dbReference type="Pfam" id="PF13202">
    <property type="entry name" value="EF-hand_5"/>
    <property type="match status" value="3"/>
</dbReference>
<dbReference type="PROSITE" id="PS50222">
    <property type="entry name" value="EF_HAND_2"/>
    <property type="match status" value="1"/>
</dbReference>
<dbReference type="STRING" id="937777.Deipe_3549"/>
<dbReference type="InterPro" id="IPR002048">
    <property type="entry name" value="EF_hand_dom"/>
</dbReference>
<dbReference type="PATRIC" id="fig|937777.3.peg.3559"/>
<dbReference type="Proteomes" id="UP000010467">
    <property type="component" value="Chromosome"/>
</dbReference>
<dbReference type="KEGG" id="dpd:Deipe_3549"/>
<proteinExistence type="predicted"/>
<keyword evidence="3" id="KW-1185">Reference proteome</keyword>
<accession>L0A6A2</accession>
<organism evidence="2 3">
    <name type="scientific">Deinococcus peraridilitoris (strain DSM 19664 / LMG 22246 / CIP 109416 / KR-200)</name>
    <dbReference type="NCBI Taxonomy" id="937777"/>
    <lineage>
        <taxon>Bacteria</taxon>
        <taxon>Thermotogati</taxon>
        <taxon>Deinococcota</taxon>
        <taxon>Deinococci</taxon>
        <taxon>Deinococcales</taxon>
        <taxon>Deinococcaceae</taxon>
        <taxon>Deinococcus</taxon>
    </lineage>
</organism>
<dbReference type="AlphaFoldDB" id="L0A6A2"/>
<dbReference type="SUPFAM" id="SSF47473">
    <property type="entry name" value="EF-hand"/>
    <property type="match status" value="1"/>
</dbReference>
<evidence type="ECO:0000259" key="1">
    <source>
        <dbReference type="PROSITE" id="PS50222"/>
    </source>
</evidence>